<proteinExistence type="predicted"/>
<feature type="domain" description="Integrase catalytic" evidence="1">
    <location>
        <begin position="1"/>
        <end position="133"/>
    </location>
</feature>
<dbReference type="PANTHER" id="PTHR37984">
    <property type="entry name" value="PROTEIN CBG26694"/>
    <property type="match status" value="1"/>
</dbReference>
<dbReference type="InterPro" id="IPR050951">
    <property type="entry name" value="Retrovirus_Pol_polyprotein"/>
</dbReference>
<organism evidence="2 3">
    <name type="scientific">Acropora cervicornis</name>
    <name type="common">Staghorn coral</name>
    <dbReference type="NCBI Taxonomy" id="6130"/>
    <lineage>
        <taxon>Eukaryota</taxon>
        <taxon>Metazoa</taxon>
        <taxon>Cnidaria</taxon>
        <taxon>Anthozoa</taxon>
        <taxon>Hexacorallia</taxon>
        <taxon>Scleractinia</taxon>
        <taxon>Astrocoeniina</taxon>
        <taxon>Acroporidae</taxon>
        <taxon>Acropora</taxon>
    </lineage>
</organism>
<keyword evidence="3" id="KW-1185">Reference proteome</keyword>
<dbReference type="GO" id="GO:0003676">
    <property type="term" value="F:nucleic acid binding"/>
    <property type="evidence" value="ECO:0007669"/>
    <property type="project" value="InterPro"/>
</dbReference>
<comment type="caution">
    <text evidence="2">The sequence shown here is derived from an EMBL/GenBank/DDBJ whole genome shotgun (WGS) entry which is preliminary data.</text>
</comment>
<dbReference type="SUPFAM" id="SSF53098">
    <property type="entry name" value="Ribonuclease H-like"/>
    <property type="match status" value="1"/>
</dbReference>
<dbReference type="InterPro" id="IPR036397">
    <property type="entry name" value="RNaseH_sf"/>
</dbReference>
<evidence type="ECO:0000313" key="2">
    <source>
        <dbReference type="EMBL" id="KAK2557547.1"/>
    </source>
</evidence>
<dbReference type="PROSITE" id="PS50994">
    <property type="entry name" value="INTEGRASE"/>
    <property type="match status" value="1"/>
</dbReference>
<dbReference type="InterPro" id="IPR012337">
    <property type="entry name" value="RNaseH-like_sf"/>
</dbReference>
<dbReference type="EMBL" id="JARQWQ010000049">
    <property type="protein sequence ID" value="KAK2557547.1"/>
    <property type="molecule type" value="Genomic_DNA"/>
</dbReference>
<name>A0AAD9QA11_ACRCE</name>
<accession>A0AAD9QA11</accession>
<gene>
    <name evidence="2" type="ORF">P5673_020302</name>
</gene>
<sequence length="246" mass="28531">MALVFWDQYSRYPVVEFVTSTSAEAIIPQLTRVFTTYGIPEEVKTDNGLPFNGSKFAKHSQELGLRHRKVTPGWAETNDDVERFLQTVKKSARVAKIERKEFKQEVQRTVGNYRATPHPVGRESPYKLMFCREIRRKLSGRVVPQAEKGHDPIRGKHEGKKRQMKAYADERRHAKQSLIKIGDRVLLKIIGVLKYAEKEEYDVWDWNQEGQPTNREIEIREVPGKGNIVMQVAHSRPRIAPSEPRR</sequence>
<dbReference type="Proteomes" id="UP001249851">
    <property type="component" value="Unassembled WGS sequence"/>
</dbReference>
<dbReference type="GO" id="GO:0015074">
    <property type="term" value="P:DNA integration"/>
    <property type="evidence" value="ECO:0007669"/>
    <property type="project" value="InterPro"/>
</dbReference>
<protein>
    <recommendedName>
        <fullName evidence="1">Integrase catalytic domain-containing protein</fullName>
    </recommendedName>
</protein>
<reference evidence="2" key="2">
    <citation type="journal article" date="2023" name="Science">
        <title>Genomic signatures of disease resistance in endangered staghorn corals.</title>
        <authorList>
            <person name="Vollmer S.V."/>
            <person name="Selwyn J.D."/>
            <person name="Despard B.A."/>
            <person name="Roesel C.L."/>
        </authorList>
    </citation>
    <scope>NUCLEOTIDE SEQUENCE</scope>
    <source>
        <strain evidence="2">K2</strain>
    </source>
</reference>
<dbReference type="InterPro" id="IPR001584">
    <property type="entry name" value="Integrase_cat-core"/>
</dbReference>
<evidence type="ECO:0000259" key="1">
    <source>
        <dbReference type="PROSITE" id="PS50994"/>
    </source>
</evidence>
<reference evidence="2" key="1">
    <citation type="journal article" date="2023" name="G3 (Bethesda)">
        <title>Whole genome assembly and annotation of the endangered Caribbean coral Acropora cervicornis.</title>
        <authorList>
            <person name="Selwyn J.D."/>
            <person name="Vollmer S.V."/>
        </authorList>
    </citation>
    <scope>NUCLEOTIDE SEQUENCE</scope>
    <source>
        <strain evidence="2">K2</strain>
    </source>
</reference>
<evidence type="ECO:0000313" key="3">
    <source>
        <dbReference type="Proteomes" id="UP001249851"/>
    </source>
</evidence>
<dbReference type="PANTHER" id="PTHR37984:SF11">
    <property type="entry name" value="INTEGRASE CATALYTIC DOMAIN-CONTAINING PROTEIN"/>
    <property type="match status" value="1"/>
</dbReference>
<dbReference type="AlphaFoldDB" id="A0AAD9QA11"/>
<dbReference type="Gene3D" id="3.30.420.10">
    <property type="entry name" value="Ribonuclease H-like superfamily/Ribonuclease H"/>
    <property type="match status" value="1"/>
</dbReference>